<dbReference type="GO" id="GO:0005737">
    <property type="term" value="C:cytoplasm"/>
    <property type="evidence" value="ECO:0007669"/>
    <property type="project" value="InterPro"/>
</dbReference>
<evidence type="ECO:0000256" key="2">
    <source>
        <dbReference type="ARBA" id="ARBA00022448"/>
    </source>
</evidence>
<dbReference type="SUPFAM" id="SSF48371">
    <property type="entry name" value="ARM repeat"/>
    <property type="match status" value="1"/>
</dbReference>
<dbReference type="PANTHER" id="PTHR23316">
    <property type="entry name" value="IMPORTIN ALPHA"/>
    <property type="match status" value="1"/>
</dbReference>
<dbReference type="SMART" id="SM00185">
    <property type="entry name" value="ARM"/>
    <property type="match status" value="8"/>
</dbReference>
<gene>
    <name evidence="9" type="ORF">BEMITA_LOCUS13929</name>
</gene>
<sequence length="524" mass="57677">MMNDKENSGPARIRNFKNKGKDGSEMRRRRNEVSVELRKAKKDEQLLKRRNITLDDDEEPLSPHQDNVSSPSEPIRLDDIVRELESTDKNLWREAVRKVRKCLSKERQPPIDSIIQLGIIPRLVSFLSYHEEPALQFDAAWALTNIASGTSEQTQIVVKHGAVPLLIELLGSNKIDVAEQAVWALGNIAGDGPGMRDYVLEHNCMTAILKLIVPEISLNFLRNVVWTISNLVRNKNPPPKFSTVSECLPTLNKLLNHEDESVITDTCWALSYLTDGTNEKIQAVIEAGVVPRLVQLLGHPNANILMPALRTCGNIVTGDDVQTDCIINAGALRFLEALLKHQRPSVVKEAAWTVSNITAGNPNQIQAVINAGILPSIINIIESGDFKSQKEAVWVITNLTTGGTIEQMVMLVQSGALGPFCNMLLNKDWKTVMVVLDGIQNILSNAQKIGEADRVATMIEVCGGLDKLEALQQHSNEKIYQKALAIIDAFFSSEEGVDSSVAPTEVDGQLNFTSSAAPQGGFSF</sequence>
<organism evidence="9 10">
    <name type="scientific">Bemisia tabaci</name>
    <name type="common">Sweetpotato whitefly</name>
    <name type="synonym">Aleurodes tabaci</name>
    <dbReference type="NCBI Taxonomy" id="7038"/>
    <lineage>
        <taxon>Eukaryota</taxon>
        <taxon>Metazoa</taxon>
        <taxon>Ecdysozoa</taxon>
        <taxon>Arthropoda</taxon>
        <taxon>Hexapoda</taxon>
        <taxon>Insecta</taxon>
        <taxon>Pterygota</taxon>
        <taxon>Neoptera</taxon>
        <taxon>Paraneoptera</taxon>
        <taxon>Hemiptera</taxon>
        <taxon>Sternorrhyncha</taxon>
        <taxon>Aleyrodoidea</taxon>
        <taxon>Aleyrodidae</taxon>
        <taxon>Aleyrodinae</taxon>
        <taxon>Bemisia</taxon>
    </lineage>
</organism>
<evidence type="ECO:0000259" key="8">
    <source>
        <dbReference type="PROSITE" id="PS51214"/>
    </source>
</evidence>
<feature type="compositionally biased region" description="Basic and acidic residues" evidence="7">
    <location>
        <begin position="19"/>
        <end position="47"/>
    </location>
</feature>
<dbReference type="InterPro" id="IPR011989">
    <property type="entry name" value="ARM-like"/>
</dbReference>
<evidence type="ECO:0000313" key="9">
    <source>
        <dbReference type="EMBL" id="CAH0395785.1"/>
    </source>
</evidence>
<keyword evidence="3" id="KW-0677">Repeat</keyword>
<dbReference type="Pfam" id="PF00514">
    <property type="entry name" value="Arm"/>
    <property type="match status" value="6"/>
</dbReference>
<dbReference type="GO" id="GO:0005634">
    <property type="term" value="C:nucleus"/>
    <property type="evidence" value="ECO:0007669"/>
    <property type="project" value="UniProtKB-ARBA"/>
</dbReference>
<dbReference type="InterPro" id="IPR002652">
    <property type="entry name" value="Importin-a_IBB"/>
</dbReference>
<dbReference type="Proteomes" id="UP001152759">
    <property type="component" value="Chromosome 9"/>
</dbReference>
<dbReference type="GO" id="GO:0006607">
    <property type="term" value="P:NLS-bearing protein import into nucleus"/>
    <property type="evidence" value="ECO:0007669"/>
    <property type="project" value="UniProtKB-ARBA"/>
</dbReference>
<feature type="repeat" description="ARM" evidence="6">
    <location>
        <begin position="118"/>
        <end position="161"/>
    </location>
</feature>
<evidence type="ECO:0000256" key="4">
    <source>
        <dbReference type="ARBA" id="ARBA00022927"/>
    </source>
</evidence>
<dbReference type="InterPro" id="IPR032413">
    <property type="entry name" value="Arm_3"/>
</dbReference>
<name>A0A9P0AQ88_BEMTA</name>
<accession>A0A9P0AQ88</accession>
<comment type="similarity">
    <text evidence="1 5">Belongs to the importin alpha family.</text>
</comment>
<dbReference type="PROSITE" id="PS51214">
    <property type="entry name" value="IBB"/>
    <property type="match status" value="1"/>
</dbReference>
<keyword evidence="10" id="KW-1185">Reference proteome</keyword>
<evidence type="ECO:0000256" key="1">
    <source>
        <dbReference type="ARBA" id="ARBA00010394"/>
    </source>
</evidence>
<protein>
    <recommendedName>
        <fullName evidence="5">Importin subunit alpha</fullName>
    </recommendedName>
</protein>
<dbReference type="Pfam" id="PF01749">
    <property type="entry name" value="IBB"/>
    <property type="match status" value="1"/>
</dbReference>
<dbReference type="Gene3D" id="1.20.5.690">
    <property type="entry name" value="Importin-alpha, importin-beta-binding domain"/>
    <property type="match status" value="1"/>
</dbReference>
<evidence type="ECO:0000256" key="3">
    <source>
        <dbReference type="ARBA" id="ARBA00022737"/>
    </source>
</evidence>
<evidence type="ECO:0000313" key="10">
    <source>
        <dbReference type="Proteomes" id="UP001152759"/>
    </source>
</evidence>
<dbReference type="Gene3D" id="1.25.10.10">
    <property type="entry name" value="Leucine-rich Repeat Variant"/>
    <property type="match status" value="1"/>
</dbReference>
<dbReference type="InterPro" id="IPR036975">
    <property type="entry name" value="Importin-a_IBB_sf"/>
</dbReference>
<dbReference type="EMBL" id="OU963870">
    <property type="protein sequence ID" value="CAH0395785.1"/>
    <property type="molecule type" value="Genomic_DNA"/>
</dbReference>
<feature type="repeat" description="ARM" evidence="6">
    <location>
        <begin position="161"/>
        <end position="189"/>
    </location>
</feature>
<evidence type="ECO:0000256" key="5">
    <source>
        <dbReference type="PIRNR" id="PIRNR005673"/>
    </source>
</evidence>
<dbReference type="InterPro" id="IPR000225">
    <property type="entry name" value="Armadillo"/>
</dbReference>
<dbReference type="InterPro" id="IPR024931">
    <property type="entry name" value="Importin_alpha"/>
</dbReference>
<dbReference type="PROSITE" id="PS50176">
    <property type="entry name" value="ARM_REPEAT"/>
    <property type="match status" value="3"/>
</dbReference>
<dbReference type="PIRSF" id="PIRSF005673">
    <property type="entry name" value="Importin_alpha"/>
    <property type="match status" value="1"/>
</dbReference>
<keyword evidence="2 5" id="KW-0813">Transport</keyword>
<dbReference type="FunFam" id="1.25.10.10:FF:000009">
    <property type="entry name" value="Importin subunit alpha"/>
    <property type="match status" value="1"/>
</dbReference>
<dbReference type="Pfam" id="PF16186">
    <property type="entry name" value="Arm_3"/>
    <property type="match status" value="1"/>
</dbReference>
<keyword evidence="4 5" id="KW-0653">Protein transport</keyword>
<feature type="region of interest" description="Disordered" evidence="7">
    <location>
        <begin position="1"/>
        <end position="75"/>
    </location>
</feature>
<evidence type="ECO:0000256" key="7">
    <source>
        <dbReference type="SAM" id="MobiDB-lite"/>
    </source>
</evidence>
<dbReference type="InterPro" id="IPR016024">
    <property type="entry name" value="ARM-type_fold"/>
</dbReference>
<dbReference type="AlphaFoldDB" id="A0A9P0AQ88"/>
<feature type="domain" description="IBB" evidence="8">
    <location>
        <begin position="1"/>
        <end position="59"/>
    </location>
</feature>
<dbReference type="GO" id="GO:0061608">
    <property type="term" value="F:nuclear import signal receptor activity"/>
    <property type="evidence" value="ECO:0007669"/>
    <property type="project" value="InterPro"/>
</dbReference>
<reference evidence="9" key="1">
    <citation type="submission" date="2021-12" db="EMBL/GenBank/DDBJ databases">
        <authorList>
            <person name="King R."/>
        </authorList>
    </citation>
    <scope>NUCLEOTIDE SEQUENCE</scope>
</reference>
<feature type="repeat" description="ARM" evidence="6">
    <location>
        <begin position="330"/>
        <end position="372"/>
    </location>
</feature>
<proteinExistence type="inferred from homology"/>
<evidence type="ECO:0000256" key="6">
    <source>
        <dbReference type="PROSITE-ProRule" id="PRU00259"/>
    </source>
</evidence>
<dbReference type="KEGG" id="btab:109039240"/>